<name>A0ABQ2E0J4_9ACTN</name>
<sequence>MSDSAAERLAKLRFLRRVQAQDLARTDRWIADEEQRTAAAQHQPLAPAPGWIVQRLPSGTRQVLHAADCWASGKATQTVDRAEAIEALADGATPCDVCQPDKVLRVS</sequence>
<dbReference type="Proteomes" id="UP000660265">
    <property type="component" value="Unassembled WGS sequence"/>
</dbReference>
<dbReference type="Pfam" id="PF19746">
    <property type="entry name" value="DUF6233"/>
    <property type="match status" value="1"/>
</dbReference>
<keyword evidence="2" id="KW-1185">Reference proteome</keyword>
<accession>A0ABQ2E0J4</accession>
<protein>
    <submittedName>
        <fullName evidence="1">Uncharacterized protein</fullName>
    </submittedName>
</protein>
<dbReference type="RefSeq" id="WP_189106210.1">
    <property type="nucleotide sequence ID" value="NZ_BMMV01000003.1"/>
</dbReference>
<evidence type="ECO:0000313" key="2">
    <source>
        <dbReference type="Proteomes" id="UP000660265"/>
    </source>
</evidence>
<proteinExistence type="predicted"/>
<comment type="caution">
    <text evidence="1">The sequence shown here is derived from an EMBL/GenBank/DDBJ whole genome shotgun (WGS) entry which is preliminary data.</text>
</comment>
<organism evidence="1 2">
    <name type="scientific">Streptomyces camponoticapitis</name>
    <dbReference type="NCBI Taxonomy" id="1616125"/>
    <lineage>
        <taxon>Bacteria</taxon>
        <taxon>Bacillati</taxon>
        <taxon>Actinomycetota</taxon>
        <taxon>Actinomycetes</taxon>
        <taxon>Kitasatosporales</taxon>
        <taxon>Streptomycetaceae</taxon>
        <taxon>Streptomyces</taxon>
    </lineage>
</organism>
<gene>
    <name evidence="1" type="ORF">GCM10011583_11690</name>
</gene>
<dbReference type="EMBL" id="BMMV01000003">
    <property type="protein sequence ID" value="GGJ81875.1"/>
    <property type="molecule type" value="Genomic_DNA"/>
</dbReference>
<dbReference type="InterPro" id="IPR046200">
    <property type="entry name" value="DUF6233"/>
</dbReference>
<reference evidence="2" key="1">
    <citation type="journal article" date="2019" name="Int. J. Syst. Evol. Microbiol.">
        <title>The Global Catalogue of Microorganisms (GCM) 10K type strain sequencing project: providing services to taxonomists for standard genome sequencing and annotation.</title>
        <authorList>
            <consortium name="The Broad Institute Genomics Platform"/>
            <consortium name="The Broad Institute Genome Sequencing Center for Infectious Disease"/>
            <person name="Wu L."/>
            <person name="Ma J."/>
        </authorList>
    </citation>
    <scope>NUCLEOTIDE SEQUENCE [LARGE SCALE GENOMIC DNA]</scope>
    <source>
        <strain evidence="2">CGMCC 4.7275</strain>
    </source>
</reference>
<evidence type="ECO:0000313" key="1">
    <source>
        <dbReference type="EMBL" id="GGJ81875.1"/>
    </source>
</evidence>